<dbReference type="PROSITE" id="PS50983">
    <property type="entry name" value="FE_B12_PBP"/>
    <property type="match status" value="1"/>
</dbReference>
<feature type="chain" id="PRO_5009295183" evidence="2">
    <location>
        <begin position="36"/>
        <end position="349"/>
    </location>
</feature>
<protein>
    <submittedName>
        <fullName evidence="4">Iron complex transport system substrate-binding protein</fullName>
    </submittedName>
</protein>
<dbReference type="PROSITE" id="PS51257">
    <property type="entry name" value="PROKAR_LIPOPROTEIN"/>
    <property type="match status" value="1"/>
</dbReference>
<dbReference type="InterPro" id="IPR002491">
    <property type="entry name" value="ABC_transptr_periplasmic_BD"/>
</dbReference>
<feature type="signal peptide" evidence="2">
    <location>
        <begin position="1"/>
        <end position="35"/>
    </location>
</feature>
<sequence length="349" mass="34781">MSAALRIRVRGARTATLAVLAALGLGGCAVGGASATGGTDPAASCGPSVVRTGQAIEPVEPAPTPKLPVTVESADGRPVTVRSADRILAVNMYGSIAEIVFSLGLGDRVVGRDASTTFEAAADLPLVTTNGHDLSAEAVLRLDPTVVLLDAGIGPAGAVDQLRDSGIPVVLIGDQQTLPAIGEHITEVAAALGVPEAGRALKEQVGEQIDAARAESAAGAEPLRIAFLYLRGTAGVYLIGGRGAGSDALIEAIGATDAGAAAGLAGFRPLTSEGMINAAPDVILVLTGGLESVGGVDGLVRLPGVGQTPAGRNRRIVSADDGALLTFGPRTGKTIRALAEAVHRPCGAR</sequence>
<dbReference type="Gene3D" id="3.40.50.1980">
    <property type="entry name" value="Nitrogenase molybdenum iron protein domain"/>
    <property type="match status" value="2"/>
</dbReference>
<name>A0A1H6CT97_9ACTN</name>
<gene>
    <name evidence="4" type="ORF">SAMN04489712_111131</name>
</gene>
<accession>A0A1H6CT97</accession>
<evidence type="ECO:0000256" key="2">
    <source>
        <dbReference type="SAM" id="SignalP"/>
    </source>
</evidence>
<evidence type="ECO:0000313" key="4">
    <source>
        <dbReference type="EMBL" id="SEG76164.1"/>
    </source>
</evidence>
<proteinExistence type="inferred from homology"/>
<keyword evidence="5" id="KW-1185">Reference proteome</keyword>
<evidence type="ECO:0000259" key="3">
    <source>
        <dbReference type="PROSITE" id="PS50983"/>
    </source>
</evidence>
<dbReference type="RefSeq" id="WP_235018074.1">
    <property type="nucleotide sequence ID" value="NZ_FNVO01000011.1"/>
</dbReference>
<evidence type="ECO:0000313" key="5">
    <source>
        <dbReference type="Proteomes" id="UP000236723"/>
    </source>
</evidence>
<organism evidence="4 5">
    <name type="scientific">Thermomonospora echinospora</name>
    <dbReference type="NCBI Taxonomy" id="1992"/>
    <lineage>
        <taxon>Bacteria</taxon>
        <taxon>Bacillati</taxon>
        <taxon>Actinomycetota</taxon>
        <taxon>Actinomycetes</taxon>
        <taxon>Streptosporangiales</taxon>
        <taxon>Thermomonosporaceae</taxon>
        <taxon>Thermomonospora</taxon>
    </lineage>
</organism>
<evidence type="ECO:0000256" key="1">
    <source>
        <dbReference type="ARBA" id="ARBA00008814"/>
    </source>
</evidence>
<dbReference type="Proteomes" id="UP000236723">
    <property type="component" value="Unassembled WGS sequence"/>
</dbReference>
<dbReference type="PANTHER" id="PTHR30535:SF4">
    <property type="entry name" value="HEMIN-BINDING PERIPLASMIC PROTEIN HMUT"/>
    <property type="match status" value="1"/>
</dbReference>
<dbReference type="PANTHER" id="PTHR30535">
    <property type="entry name" value="VITAMIN B12-BINDING PROTEIN"/>
    <property type="match status" value="1"/>
</dbReference>
<reference evidence="5" key="1">
    <citation type="submission" date="2016-10" db="EMBL/GenBank/DDBJ databases">
        <authorList>
            <person name="Varghese N."/>
            <person name="Submissions S."/>
        </authorList>
    </citation>
    <scope>NUCLEOTIDE SEQUENCE [LARGE SCALE GENOMIC DNA]</scope>
    <source>
        <strain evidence="5">DSM 43163</strain>
    </source>
</reference>
<dbReference type="AlphaFoldDB" id="A0A1H6CT97"/>
<feature type="domain" description="Fe/B12 periplasmic-binding" evidence="3">
    <location>
        <begin position="88"/>
        <end position="346"/>
    </location>
</feature>
<keyword evidence="2" id="KW-0732">Signal</keyword>
<comment type="similarity">
    <text evidence="1">Belongs to the bacterial solute-binding protein 8 family.</text>
</comment>
<dbReference type="Pfam" id="PF01497">
    <property type="entry name" value="Peripla_BP_2"/>
    <property type="match status" value="1"/>
</dbReference>
<dbReference type="SUPFAM" id="SSF53807">
    <property type="entry name" value="Helical backbone' metal receptor"/>
    <property type="match status" value="1"/>
</dbReference>
<dbReference type="InterPro" id="IPR050902">
    <property type="entry name" value="ABC_Transporter_SBP"/>
</dbReference>
<dbReference type="EMBL" id="FNVO01000011">
    <property type="protein sequence ID" value="SEG76164.1"/>
    <property type="molecule type" value="Genomic_DNA"/>
</dbReference>